<feature type="non-terminal residue" evidence="1">
    <location>
        <position position="90"/>
    </location>
</feature>
<name>A0A2K3K1G7_TRIPR</name>
<dbReference type="InterPro" id="IPR032675">
    <property type="entry name" value="LRR_dom_sf"/>
</dbReference>
<gene>
    <name evidence="1" type="ORF">L195_g051761</name>
</gene>
<evidence type="ECO:0000313" key="2">
    <source>
        <dbReference type="Proteomes" id="UP000236291"/>
    </source>
</evidence>
<accession>A0A2K3K1G7</accession>
<dbReference type="Proteomes" id="UP000236291">
    <property type="component" value="Unassembled WGS sequence"/>
</dbReference>
<dbReference type="SUPFAM" id="SSF52058">
    <property type="entry name" value="L domain-like"/>
    <property type="match status" value="1"/>
</dbReference>
<dbReference type="AlphaFoldDB" id="A0A2K3K1G7"/>
<dbReference type="Gene3D" id="3.80.10.10">
    <property type="entry name" value="Ribonuclease Inhibitor"/>
    <property type="match status" value="1"/>
</dbReference>
<keyword evidence="1" id="KW-0808">Transferase</keyword>
<dbReference type="PRINTS" id="PR00019">
    <property type="entry name" value="LEURICHRPT"/>
</dbReference>
<dbReference type="STRING" id="57577.A0A2K3K1G7"/>
<dbReference type="InterPro" id="IPR001611">
    <property type="entry name" value="Leu-rich_rpt"/>
</dbReference>
<reference evidence="1 2" key="1">
    <citation type="journal article" date="2014" name="Am. J. Bot.">
        <title>Genome assembly and annotation for red clover (Trifolium pratense; Fabaceae).</title>
        <authorList>
            <person name="Istvanek J."/>
            <person name="Jaros M."/>
            <person name="Krenek A."/>
            <person name="Repkova J."/>
        </authorList>
    </citation>
    <scope>NUCLEOTIDE SEQUENCE [LARGE SCALE GENOMIC DNA]</scope>
    <source>
        <strain evidence="2">cv. Tatra</strain>
        <tissue evidence="1">Young leaves</tissue>
    </source>
</reference>
<dbReference type="PANTHER" id="PTHR45631:SF143">
    <property type="entry name" value="LEUCINE-RICH REPEAT PROTEIN KINASE"/>
    <property type="match status" value="1"/>
</dbReference>
<reference evidence="1 2" key="2">
    <citation type="journal article" date="2017" name="Front. Plant Sci.">
        <title>Gene Classification and Mining of Molecular Markers Useful in Red Clover (Trifolium pratense) Breeding.</title>
        <authorList>
            <person name="Istvanek J."/>
            <person name="Dluhosova J."/>
            <person name="Dluhos P."/>
            <person name="Patkova L."/>
            <person name="Nedelnik J."/>
            <person name="Repkova J."/>
        </authorList>
    </citation>
    <scope>NUCLEOTIDE SEQUENCE [LARGE SCALE GENOMIC DNA]</scope>
    <source>
        <strain evidence="2">cv. Tatra</strain>
        <tissue evidence="1">Young leaves</tissue>
    </source>
</reference>
<dbReference type="GO" id="GO:0016301">
    <property type="term" value="F:kinase activity"/>
    <property type="evidence" value="ECO:0007669"/>
    <property type="project" value="UniProtKB-KW"/>
</dbReference>
<dbReference type="Pfam" id="PF13855">
    <property type="entry name" value="LRR_8"/>
    <property type="match status" value="1"/>
</dbReference>
<keyword evidence="1" id="KW-0675">Receptor</keyword>
<evidence type="ECO:0000313" key="1">
    <source>
        <dbReference type="EMBL" id="PNX60114.1"/>
    </source>
</evidence>
<proteinExistence type="predicted"/>
<protein>
    <submittedName>
        <fullName evidence="1">Putative LRR receptor-like protein kinase</fullName>
    </submittedName>
</protein>
<dbReference type="EMBL" id="ASHM01082049">
    <property type="protein sequence ID" value="PNX60114.1"/>
    <property type="molecule type" value="Genomic_DNA"/>
</dbReference>
<keyword evidence="1" id="KW-0418">Kinase</keyword>
<sequence length="90" mass="9732">MVLEPPSLSVGPPAIRNLSRSSLSGIITPAISNLTFLESLDLCNNSLTGSMPQFLEELKSLKYLNLRGNQLSGFVSTNLLERSKNGLLTL</sequence>
<organism evidence="1 2">
    <name type="scientific">Trifolium pratense</name>
    <name type="common">Red clover</name>
    <dbReference type="NCBI Taxonomy" id="57577"/>
    <lineage>
        <taxon>Eukaryota</taxon>
        <taxon>Viridiplantae</taxon>
        <taxon>Streptophyta</taxon>
        <taxon>Embryophyta</taxon>
        <taxon>Tracheophyta</taxon>
        <taxon>Spermatophyta</taxon>
        <taxon>Magnoliopsida</taxon>
        <taxon>eudicotyledons</taxon>
        <taxon>Gunneridae</taxon>
        <taxon>Pentapetalae</taxon>
        <taxon>rosids</taxon>
        <taxon>fabids</taxon>
        <taxon>Fabales</taxon>
        <taxon>Fabaceae</taxon>
        <taxon>Papilionoideae</taxon>
        <taxon>50 kb inversion clade</taxon>
        <taxon>NPAAA clade</taxon>
        <taxon>Hologalegina</taxon>
        <taxon>IRL clade</taxon>
        <taxon>Trifolieae</taxon>
        <taxon>Trifolium</taxon>
    </lineage>
</organism>
<comment type="caution">
    <text evidence="1">The sequence shown here is derived from an EMBL/GenBank/DDBJ whole genome shotgun (WGS) entry which is preliminary data.</text>
</comment>
<dbReference type="PANTHER" id="PTHR45631">
    <property type="entry name" value="OS07G0107800 PROTEIN-RELATED"/>
    <property type="match status" value="1"/>
</dbReference>